<dbReference type="OrthoDB" id="10003767at2759"/>
<dbReference type="EMBL" id="KZ678155">
    <property type="protein sequence ID" value="PSN59478.1"/>
    <property type="molecule type" value="Genomic_DNA"/>
</dbReference>
<dbReference type="Pfam" id="PF01636">
    <property type="entry name" value="APH"/>
    <property type="match status" value="1"/>
</dbReference>
<protein>
    <recommendedName>
        <fullName evidence="1">Aminoglycoside phosphotransferase domain-containing protein</fullName>
    </recommendedName>
</protein>
<evidence type="ECO:0000259" key="1">
    <source>
        <dbReference type="Pfam" id="PF01636"/>
    </source>
</evidence>
<evidence type="ECO:0000313" key="3">
    <source>
        <dbReference type="Proteomes" id="UP000240883"/>
    </source>
</evidence>
<dbReference type="InterPro" id="IPR051678">
    <property type="entry name" value="AGP_Transferase"/>
</dbReference>
<dbReference type="AlphaFoldDB" id="A0A2T2N378"/>
<dbReference type="Proteomes" id="UP000240883">
    <property type="component" value="Unassembled WGS sequence"/>
</dbReference>
<sequence length="446" mass="51479">MLVPDHIIPNTSKSAIEGQNMADHINQDDAVSISGNSIASDESFAETVVYEHEPFNSFQYKVSALCKDIFPGAQIGVSRMDGGSFNRVCGITVMHLPTIFERVCMRLPKCISKGNEVKVRKIEEFILRIPRTENEWLEHDVNMLFYLAKNHPSIPTGLPYRYDLSSSNKIGTRYTLIPRLPGIRAEEHYLECTLAQRIGFARELGLALRDMQTHHAECPGTLNARSIQQKETRITTNLLHCPHRDPFRPIVSTTTERSISMSVLLFFANQFNRQRQYDLSWNRVQYQPWESAWQVIQKMDAKGLFDDNNYYLTHMDFEPRNMLIHIVDENTAHLGGILDWDEAVFGPVFLNCKPPFWLWTMEDGIEFDNDETKANHVPQNPDLRMIKSAFDDAVGERYFKYAYTPEYRIARTICRIAIMGMHYSDDYAAMNEAINEWNSIYPEDSV</sequence>
<accession>A0A2T2N378</accession>
<evidence type="ECO:0000313" key="2">
    <source>
        <dbReference type="EMBL" id="PSN59478.1"/>
    </source>
</evidence>
<feature type="non-terminal residue" evidence="2">
    <location>
        <position position="446"/>
    </location>
</feature>
<name>A0A2T2N378_CORCC</name>
<keyword evidence="3" id="KW-1185">Reference proteome</keyword>
<proteinExistence type="predicted"/>
<feature type="domain" description="Aminoglycoside phosphotransferase" evidence="1">
    <location>
        <begin position="121"/>
        <end position="374"/>
    </location>
</feature>
<dbReference type="PANTHER" id="PTHR21310">
    <property type="entry name" value="AMINOGLYCOSIDE PHOSPHOTRANSFERASE-RELATED-RELATED"/>
    <property type="match status" value="1"/>
</dbReference>
<organism evidence="2 3">
    <name type="scientific">Corynespora cassiicola Philippines</name>
    <dbReference type="NCBI Taxonomy" id="1448308"/>
    <lineage>
        <taxon>Eukaryota</taxon>
        <taxon>Fungi</taxon>
        <taxon>Dikarya</taxon>
        <taxon>Ascomycota</taxon>
        <taxon>Pezizomycotina</taxon>
        <taxon>Dothideomycetes</taxon>
        <taxon>Pleosporomycetidae</taxon>
        <taxon>Pleosporales</taxon>
        <taxon>Corynesporascaceae</taxon>
        <taxon>Corynespora</taxon>
    </lineage>
</organism>
<dbReference type="InterPro" id="IPR011009">
    <property type="entry name" value="Kinase-like_dom_sf"/>
</dbReference>
<dbReference type="SUPFAM" id="SSF56112">
    <property type="entry name" value="Protein kinase-like (PK-like)"/>
    <property type="match status" value="1"/>
</dbReference>
<reference evidence="2 3" key="1">
    <citation type="journal article" date="2018" name="Front. Microbiol.">
        <title>Genome-Wide Analysis of Corynespora cassiicola Leaf Fall Disease Putative Effectors.</title>
        <authorList>
            <person name="Lopez D."/>
            <person name="Ribeiro S."/>
            <person name="Label P."/>
            <person name="Fumanal B."/>
            <person name="Venisse J.S."/>
            <person name="Kohler A."/>
            <person name="de Oliveira R.R."/>
            <person name="Labutti K."/>
            <person name="Lipzen A."/>
            <person name="Lail K."/>
            <person name="Bauer D."/>
            <person name="Ohm R.A."/>
            <person name="Barry K.W."/>
            <person name="Spatafora J."/>
            <person name="Grigoriev I.V."/>
            <person name="Martin F.M."/>
            <person name="Pujade-Renaud V."/>
        </authorList>
    </citation>
    <scope>NUCLEOTIDE SEQUENCE [LARGE SCALE GENOMIC DNA]</scope>
    <source>
        <strain evidence="2 3">Philippines</strain>
    </source>
</reference>
<dbReference type="InterPro" id="IPR002575">
    <property type="entry name" value="Aminoglycoside_PTrfase"/>
</dbReference>
<dbReference type="PANTHER" id="PTHR21310:SF56">
    <property type="entry name" value="AMINOGLYCOSIDE PHOSPHOTRANSFERASE DOMAIN-CONTAINING PROTEIN"/>
    <property type="match status" value="1"/>
</dbReference>
<gene>
    <name evidence="2" type="ORF">BS50DRAFT_508262</name>
</gene>